<gene>
    <name evidence="6" type="ORF">ACFPER_04850</name>
</gene>
<proteinExistence type="predicted"/>
<feature type="domain" description="Histidine kinase/HSP90-like ATPase" evidence="5">
    <location>
        <begin position="583"/>
        <end position="671"/>
    </location>
</feature>
<reference evidence="7" key="1">
    <citation type="journal article" date="2019" name="Int. J. Syst. Evol. Microbiol.">
        <title>The Global Catalogue of Microorganisms (GCM) 10K type strain sequencing project: providing services to taxonomists for standard genome sequencing and annotation.</title>
        <authorList>
            <consortium name="The Broad Institute Genomics Platform"/>
            <consortium name="The Broad Institute Genome Sequencing Center for Infectious Disease"/>
            <person name="Wu L."/>
            <person name="Ma J."/>
        </authorList>
    </citation>
    <scope>NUCLEOTIDE SEQUENCE [LARGE SCALE GENOMIC DNA]</scope>
    <source>
        <strain evidence="7">CGMCC 1.12192</strain>
    </source>
</reference>
<dbReference type="SUPFAM" id="SSF55781">
    <property type="entry name" value="GAF domain-like"/>
    <property type="match status" value="3"/>
</dbReference>
<dbReference type="EMBL" id="JBHSJC010000001">
    <property type="protein sequence ID" value="MFC4828108.1"/>
    <property type="molecule type" value="Genomic_DNA"/>
</dbReference>
<evidence type="ECO:0000256" key="1">
    <source>
        <dbReference type="ARBA" id="ARBA00022679"/>
    </source>
</evidence>
<dbReference type="InterPro" id="IPR029016">
    <property type="entry name" value="GAF-like_dom_sf"/>
</dbReference>
<evidence type="ECO:0000313" key="6">
    <source>
        <dbReference type="EMBL" id="MFC4828108.1"/>
    </source>
</evidence>
<dbReference type="SUPFAM" id="SSF55874">
    <property type="entry name" value="ATPase domain of HSP90 chaperone/DNA topoisomerase II/histidine kinase"/>
    <property type="match status" value="1"/>
</dbReference>
<dbReference type="InterPro" id="IPR036890">
    <property type="entry name" value="HATPase_C_sf"/>
</dbReference>
<comment type="caution">
    <text evidence="6">The sequence shown here is derived from an EMBL/GenBank/DDBJ whole genome shotgun (WGS) entry which is preliminary data.</text>
</comment>
<dbReference type="CDD" id="cd16917">
    <property type="entry name" value="HATPase_UhpB-NarQ-NarX-like"/>
    <property type="match status" value="1"/>
</dbReference>
<evidence type="ECO:0000259" key="5">
    <source>
        <dbReference type="SMART" id="SM00387"/>
    </source>
</evidence>
<dbReference type="Pfam" id="PF07730">
    <property type="entry name" value="HisKA_3"/>
    <property type="match status" value="1"/>
</dbReference>
<dbReference type="Pfam" id="PF13185">
    <property type="entry name" value="GAF_2"/>
    <property type="match status" value="1"/>
</dbReference>
<dbReference type="Gene3D" id="3.30.565.10">
    <property type="entry name" value="Histidine kinase-like ATPase, C-terminal domain"/>
    <property type="match status" value="1"/>
</dbReference>
<keyword evidence="3" id="KW-0902">Two-component regulatory system</keyword>
<keyword evidence="2" id="KW-0418">Kinase</keyword>
<dbReference type="RefSeq" id="WP_204391037.1">
    <property type="nucleotide sequence ID" value="NZ_JAFBBW010000001.1"/>
</dbReference>
<dbReference type="Gene3D" id="3.30.450.40">
    <property type="match status" value="3"/>
</dbReference>
<dbReference type="InterPro" id="IPR003594">
    <property type="entry name" value="HATPase_dom"/>
</dbReference>
<dbReference type="Proteomes" id="UP001595960">
    <property type="component" value="Unassembled WGS sequence"/>
</dbReference>
<dbReference type="InterPro" id="IPR003018">
    <property type="entry name" value="GAF"/>
</dbReference>
<evidence type="ECO:0000256" key="2">
    <source>
        <dbReference type="ARBA" id="ARBA00022777"/>
    </source>
</evidence>
<dbReference type="Pfam" id="PF02518">
    <property type="entry name" value="HATPase_c"/>
    <property type="match status" value="1"/>
</dbReference>
<sequence length="671" mass="70422">MASDEPEPDLPPAPADPVGAELAALRVAAGLVAQGASPRVVLETVARHVAAAVGAEHLEILEFDGEGPAVVLAAWSRADEGAADAGGRSLAEDRLVARMRRTGRPVRSVRPPADRTAVTSSVGVPILIEDRVWGAVFAHSGSAAPLPAGTETRLEVFDELVTSAVVNTRAQAKVEELAAYQGALLRVAELVARGARPEDVFAVVAEELGRLIHVQGAKMVRYDADGMATFLGSWGRLQAGIPSGTRLRSEGTSVTGLIRSTGGPARVDDYGAATGEIAAIQRSVGMASAVGAPIRVDGRIWGALIVGSVDGPPLPSGTERRMSEFADLVAIALSNLEARAALQRLVEEQAALNRLAAVVAREQWDAVFPTAAREVRRLLDADGAVVLRYEEDGSATTLASAGADAGGSEGAVDETALVCQVTVDGRRWGAIAAIGAAEDAPPREMQEQVAQFAELLSTAIGNMRSRLELIESRARIVRTADQTRRRFERDLHDGVQQRLVAVTVRIRQIQSRLTGADRVALSGLSVVVDQLTSALDDLRELAQGLHPAILTEEGLDPAIRSLARRSGLVVDVRMARIPRLPAAIEVAAYYVVSEGLANAAKHADAREVAITVRLDDRVLLVEVVDDGAGGADPGRGSGLIGIVDRVHVLGGTFTVRSPAGQGTTLTARFPL</sequence>
<dbReference type="PANTHER" id="PTHR24421">
    <property type="entry name" value="NITRATE/NITRITE SENSOR PROTEIN NARX-RELATED"/>
    <property type="match status" value="1"/>
</dbReference>
<dbReference type="InterPro" id="IPR050482">
    <property type="entry name" value="Sensor_HK_TwoCompSys"/>
</dbReference>
<keyword evidence="7" id="KW-1185">Reference proteome</keyword>
<name>A0ABV9R1X5_9MICO</name>
<dbReference type="Pfam" id="PF01590">
    <property type="entry name" value="GAF"/>
    <property type="match status" value="1"/>
</dbReference>
<dbReference type="SMART" id="SM00065">
    <property type="entry name" value="GAF"/>
    <property type="match status" value="2"/>
</dbReference>
<keyword evidence="1" id="KW-0808">Transferase</keyword>
<evidence type="ECO:0000313" key="7">
    <source>
        <dbReference type="Proteomes" id="UP001595960"/>
    </source>
</evidence>
<organism evidence="6 7">
    <name type="scientific">Agromyces aurantiacus</name>
    <dbReference type="NCBI Taxonomy" id="165814"/>
    <lineage>
        <taxon>Bacteria</taxon>
        <taxon>Bacillati</taxon>
        <taxon>Actinomycetota</taxon>
        <taxon>Actinomycetes</taxon>
        <taxon>Micrococcales</taxon>
        <taxon>Microbacteriaceae</taxon>
        <taxon>Agromyces</taxon>
    </lineage>
</organism>
<feature type="domain" description="GAF" evidence="4">
    <location>
        <begin position="37"/>
        <end position="175"/>
    </location>
</feature>
<dbReference type="InterPro" id="IPR011712">
    <property type="entry name" value="Sig_transdc_His_kin_sub3_dim/P"/>
</dbReference>
<evidence type="ECO:0000259" key="4">
    <source>
        <dbReference type="SMART" id="SM00065"/>
    </source>
</evidence>
<evidence type="ECO:0000256" key="3">
    <source>
        <dbReference type="ARBA" id="ARBA00023012"/>
    </source>
</evidence>
<accession>A0ABV9R1X5</accession>
<dbReference type="SMART" id="SM00387">
    <property type="entry name" value="HATPase_c"/>
    <property type="match status" value="1"/>
</dbReference>
<feature type="domain" description="GAF" evidence="4">
    <location>
        <begin position="196"/>
        <end position="343"/>
    </location>
</feature>
<dbReference type="Gene3D" id="1.20.5.1930">
    <property type="match status" value="1"/>
</dbReference>
<protein>
    <submittedName>
        <fullName evidence="6">GAF domain-containing protein</fullName>
    </submittedName>
</protein>